<sequence length="148" mass="16082">VPVPTTLPALGLCRGTNSESPQVPCVLTGRWINDLGSIMTIGVVNGEGGFTGTYRTAVSATPNKILPSPLQGSQHHPNQKNNPTFGFTVNWSFSDSVTVFTGQCFVDKAGEEVLKTMWLLRSRVDDAKDDWKATMVGTNVFTRLQPQE</sequence>
<keyword evidence="4 10" id="KW-0964">Secreted</keyword>
<keyword evidence="5 10" id="KW-0732">Signal</keyword>
<comment type="function">
    <text evidence="10">Forms a strong non-covalent specific complex with biotin.</text>
</comment>
<name>A0A7K8TGM8_9AVES</name>
<comment type="subcellular location">
    <subcellularLocation>
        <location evidence="1 10">Secreted</location>
    </subcellularLocation>
</comment>
<evidence type="ECO:0000313" key="11">
    <source>
        <dbReference type="EMBL" id="NXF40630.1"/>
    </source>
</evidence>
<dbReference type="PRINTS" id="PR00709">
    <property type="entry name" value="AVIDIN"/>
</dbReference>
<comment type="subunit">
    <text evidence="3 10">Homotetramer.</text>
</comment>
<reference evidence="11 12" key="1">
    <citation type="submission" date="2019-09" db="EMBL/GenBank/DDBJ databases">
        <title>Bird 10,000 Genomes (B10K) Project - Family phase.</title>
        <authorList>
            <person name="Zhang G."/>
        </authorList>
    </citation>
    <scope>NUCLEOTIDE SEQUENCE [LARGE SCALE GENOMIC DNA]</scope>
    <source>
        <strain evidence="11">B10K-CU-031-10</strain>
        <tissue evidence="11">Muscle</tissue>
    </source>
</reference>
<dbReference type="InterPro" id="IPR036896">
    <property type="entry name" value="Avidin-like_sf"/>
</dbReference>
<accession>A0A7K8TGM8</accession>
<dbReference type="InterPro" id="IPR005469">
    <property type="entry name" value="Avidin"/>
</dbReference>
<proteinExistence type="inferred from homology"/>
<dbReference type="AlphaFoldDB" id="A0A7K8TGM8"/>
<comment type="caution">
    <text evidence="11">The sequence shown here is derived from an EMBL/GenBank/DDBJ whole genome shotgun (WGS) entry which is preliminary data.</text>
</comment>
<evidence type="ECO:0000256" key="3">
    <source>
        <dbReference type="ARBA" id="ARBA00011881"/>
    </source>
</evidence>
<dbReference type="PROSITE" id="PS00577">
    <property type="entry name" value="AVIDIN_1"/>
    <property type="match status" value="1"/>
</dbReference>
<comment type="similarity">
    <text evidence="2 10">Belongs to the avidin/streptavidin family.</text>
</comment>
<evidence type="ECO:0000256" key="9">
    <source>
        <dbReference type="PIRSR" id="PIRSR605468-51"/>
    </source>
</evidence>
<dbReference type="PROSITE" id="PS51326">
    <property type="entry name" value="AVIDIN_2"/>
    <property type="match status" value="1"/>
</dbReference>
<keyword evidence="8 10" id="KW-0092">Biotin</keyword>
<dbReference type="Proteomes" id="UP000538472">
    <property type="component" value="Unassembled WGS sequence"/>
</dbReference>
<evidence type="ECO:0000256" key="2">
    <source>
        <dbReference type="ARBA" id="ARBA00006297"/>
    </source>
</evidence>
<keyword evidence="6 9" id="KW-1015">Disulfide bond</keyword>
<evidence type="ECO:0000256" key="4">
    <source>
        <dbReference type="ARBA" id="ARBA00022525"/>
    </source>
</evidence>
<dbReference type="GO" id="GO:0005576">
    <property type="term" value="C:extracellular region"/>
    <property type="evidence" value="ECO:0007669"/>
    <property type="project" value="UniProtKB-SubCell"/>
</dbReference>
<dbReference type="PANTHER" id="PTHR34399:SF3">
    <property type="entry name" value="AVID PROTEIN-RELATED"/>
    <property type="match status" value="1"/>
</dbReference>
<gene>
    <name evidence="11" type="primary">Avd_1</name>
    <name evidence="11" type="ORF">NYCBRA_R04848</name>
</gene>
<dbReference type="SUPFAM" id="SSF50876">
    <property type="entry name" value="Avidin/streptavidin"/>
    <property type="match status" value="1"/>
</dbReference>
<dbReference type="Gene3D" id="2.40.128.30">
    <property type="entry name" value="Avidin-like"/>
    <property type="match status" value="1"/>
</dbReference>
<evidence type="ECO:0000256" key="1">
    <source>
        <dbReference type="ARBA" id="ARBA00004613"/>
    </source>
</evidence>
<evidence type="ECO:0000256" key="8">
    <source>
        <dbReference type="ARBA" id="ARBA00023267"/>
    </source>
</evidence>
<protein>
    <recommendedName>
        <fullName evidence="10">Avidin</fullName>
    </recommendedName>
</protein>
<feature type="non-terminal residue" evidence="11">
    <location>
        <position position="148"/>
    </location>
</feature>
<dbReference type="Pfam" id="PF01382">
    <property type="entry name" value="Avidin"/>
    <property type="match status" value="1"/>
</dbReference>
<organism evidence="11 12">
    <name type="scientific">Nyctibius bracteatus</name>
    <name type="common">Rufous potoo</name>
    <dbReference type="NCBI Taxonomy" id="48426"/>
    <lineage>
        <taxon>Eukaryota</taxon>
        <taxon>Metazoa</taxon>
        <taxon>Chordata</taxon>
        <taxon>Craniata</taxon>
        <taxon>Vertebrata</taxon>
        <taxon>Euteleostomi</taxon>
        <taxon>Archelosauria</taxon>
        <taxon>Archosauria</taxon>
        <taxon>Dinosauria</taxon>
        <taxon>Saurischia</taxon>
        <taxon>Theropoda</taxon>
        <taxon>Coelurosauria</taxon>
        <taxon>Aves</taxon>
        <taxon>Neognathae</taxon>
        <taxon>Neoaves</taxon>
        <taxon>Strisores</taxon>
        <taxon>Caprimulgiformes</taxon>
        <taxon>Nyctibiidae</taxon>
        <taxon>Nyctibius</taxon>
    </lineage>
</organism>
<evidence type="ECO:0000256" key="10">
    <source>
        <dbReference type="RuleBase" id="RU369114"/>
    </source>
</evidence>
<evidence type="ECO:0000256" key="6">
    <source>
        <dbReference type="ARBA" id="ARBA00023157"/>
    </source>
</evidence>
<dbReference type="InterPro" id="IPR017889">
    <property type="entry name" value="Avidin-like_CS"/>
</dbReference>
<dbReference type="EMBL" id="VWZB01002818">
    <property type="protein sequence ID" value="NXF40630.1"/>
    <property type="molecule type" value="Genomic_DNA"/>
</dbReference>
<keyword evidence="7 10" id="KW-0325">Glycoprotein</keyword>
<evidence type="ECO:0000256" key="5">
    <source>
        <dbReference type="ARBA" id="ARBA00022729"/>
    </source>
</evidence>
<evidence type="ECO:0000256" key="7">
    <source>
        <dbReference type="ARBA" id="ARBA00023180"/>
    </source>
</evidence>
<evidence type="ECO:0000313" key="12">
    <source>
        <dbReference type="Proteomes" id="UP000538472"/>
    </source>
</evidence>
<feature type="non-terminal residue" evidence="11">
    <location>
        <position position="1"/>
    </location>
</feature>
<dbReference type="GO" id="GO:0009374">
    <property type="term" value="F:biotin binding"/>
    <property type="evidence" value="ECO:0007669"/>
    <property type="project" value="UniProtKB-UniRule"/>
</dbReference>
<keyword evidence="12" id="KW-1185">Reference proteome</keyword>
<dbReference type="InterPro" id="IPR051764">
    <property type="entry name" value="Avidin/Streptavidin-rel"/>
</dbReference>
<dbReference type="PANTHER" id="PTHR34399">
    <property type="entry name" value="AVIDIN-RELATED"/>
    <property type="match status" value="1"/>
</dbReference>
<dbReference type="InterPro" id="IPR005468">
    <property type="entry name" value="Avidin/str"/>
</dbReference>
<feature type="disulfide bond" evidence="9">
    <location>
        <begin position="25"/>
        <end position="104"/>
    </location>
</feature>